<evidence type="ECO:0000256" key="1">
    <source>
        <dbReference type="SAM" id="MobiDB-lite"/>
    </source>
</evidence>
<dbReference type="AlphaFoldDB" id="A0A1E3ING9"/>
<reference evidence="2 3" key="1">
    <citation type="submission" date="2016-06" db="EMBL/GenBank/DDBJ databases">
        <title>Evolution of pathogenesis and genome organization in the Tremellales.</title>
        <authorList>
            <person name="Cuomo C."/>
            <person name="Litvintseva A."/>
            <person name="Heitman J."/>
            <person name="Chen Y."/>
            <person name="Sun S."/>
            <person name="Springer D."/>
            <person name="Dromer F."/>
            <person name="Young S."/>
            <person name="Zeng Q."/>
            <person name="Chapman S."/>
            <person name="Gujja S."/>
            <person name="Saif S."/>
            <person name="Birren B."/>
        </authorList>
    </citation>
    <scope>NUCLEOTIDE SEQUENCE [LARGE SCALE GENOMIC DNA]</scope>
    <source>
        <strain evidence="2 3">CBS 7118</strain>
    </source>
</reference>
<protein>
    <submittedName>
        <fullName evidence="2">Uncharacterized protein</fullName>
    </submittedName>
</protein>
<dbReference type="EMBL" id="AWGH01000021">
    <property type="protein sequence ID" value="ODN90144.1"/>
    <property type="molecule type" value="Genomic_DNA"/>
</dbReference>
<sequence>MPKYPDPDDDTDSMDSDLTSSADAPLEQIMYLLSDQPSIDQANKLHLIGQYLKISGYFKGMSFPPKLIEDYYRSLAPQARDPKQLRASADGAQEAVVPGGGVVWSHGVLGP</sequence>
<organism evidence="2 3">
    <name type="scientific">Cryptococcus wingfieldii CBS 7118</name>
    <dbReference type="NCBI Taxonomy" id="1295528"/>
    <lineage>
        <taxon>Eukaryota</taxon>
        <taxon>Fungi</taxon>
        <taxon>Dikarya</taxon>
        <taxon>Basidiomycota</taxon>
        <taxon>Agaricomycotina</taxon>
        <taxon>Tremellomycetes</taxon>
        <taxon>Tremellales</taxon>
        <taxon>Cryptococcaceae</taxon>
        <taxon>Cryptococcus</taxon>
    </lineage>
</organism>
<feature type="region of interest" description="Disordered" evidence="1">
    <location>
        <begin position="1"/>
        <end position="20"/>
    </location>
</feature>
<name>A0A1E3ING9_9TREE</name>
<dbReference type="Proteomes" id="UP000094819">
    <property type="component" value="Unassembled WGS sequence"/>
</dbReference>
<keyword evidence="3" id="KW-1185">Reference proteome</keyword>
<dbReference type="OrthoDB" id="2577922at2759"/>
<dbReference type="RefSeq" id="XP_019029666.1">
    <property type="nucleotide sequence ID" value="XM_019178228.1"/>
</dbReference>
<evidence type="ECO:0000313" key="2">
    <source>
        <dbReference type="EMBL" id="ODN90144.1"/>
    </source>
</evidence>
<gene>
    <name evidence="2" type="ORF">L198_06162</name>
</gene>
<proteinExistence type="predicted"/>
<dbReference type="GeneID" id="30195374"/>
<accession>A0A1E3ING9</accession>
<comment type="caution">
    <text evidence="2">The sequence shown here is derived from an EMBL/GenBank/DDBJ whole genome shotgun (WGS) entry which is preliminary data.</text>
</comment>
<evidence type="ECO:0000313" key="3">
    <source>
        <dbReference type="Proteomes" id="UP000094819"/>
    </source>
</evidence>